<feature type="region of interest" description="Disordered" evidence="1">
    <location>
        <begin position="513"/>
        <end position="567"/>
    </location>
</feature>
<dbReference type="InterPro" id="IPR005069">
    <property type="entry name" value="Nucl-diP-sugar_transferase"/>
</dbReference>
<gene>
    <name evidence="4" type="ORF">MICPUN_62475</name>
</gene>
<accession>C1EE25</accession>
<feature type="compositionally biased region" description="Gly residues" evidence="1">
    <location>
        <begin position="517"/>
        <end position="527"/>
    </location>
</feature>
<name>C1EE25_MICCC</name>
<organism evidence="4 5">
    <name type="scientific">Micromonas commoda (strain RCC299 / NOUM17 / CCMP2709)</name>
    <name type="common">Picoplanktonic green alga</name>
    <dbReference type="NCBI Taxonomy" id="296587"/>
    <lineage>
        <taxon>Eukaryota</taxon>
        <taxon>Viridiplantae</taxon>
        <taxon>Chlorophyta</taxon>
        <taxon>Mamiellophyceae</taxon>
        <taxon>Mamiellales</taxon>
        <taxon>Mamiellaceae</taxon>
        <taxon>Micromonas</taxon>
    </lineage>
</organism>
<proteinExistence type="predicted"/>
<dbReference type="AlphaFoldDB" id="C1EE25"/>
<feature type="compositionally biased region" description="Low complexity" evidence="1">
    <location>
        <begin position="543"/>
        <end position="567"/>
    </location>
</feature>
<feature type="signal peptide" evidence="2">
    <location>
        <begin position="1"/>
        <end position="28"/>
    </location>
</feature>
<keyword evidence="5" id="KW-1185">Reference proteome</keyword>
<keyword evidence="2" id="KW-0732">Signal</keyword>
<dbReference type="InParanoid" id="C1EE25"/>
<reference evidence="4 5" key="1">
    <citation type="journal article" date="2009" name="Science">
        <title>Green evolution and dynamic adaptations revealed by genomes of the marine picoeukaryotes Micromonas.</title>
        <authorList>
            <person name="Worden A.Z."/>
            <person name="Lee J.H."/>
            <person name="Mock T."/>
            <person name="Rouze P."/>
            <person name="Simmons M.P."/>
            <person name="Aerts A.L."/>
            <person name="Allen A.E."/>
            <person name="Cuvelier M.L."/>
            <person name="Derelle E."/>
            <person name="Everett M.V."/>
            <person name="Foulon E."/>
            <person name="Grimwood J."/>
            <person name="Gundlach H."/>
            <person name="Henrissat B."/>
            <person name="Napoli C."/>
            <person name="McDonald S.M."/>
            <person name="Parker M.S."/>
            <person name="Rombauts S."/>
            <person name="Salamov A."/>
            <person name="Von Dassow P."/>
            <person name="Badger J.H."/>
            <person name="Coutinho P.M."/>
            <person name="Demir E."/>
            <person name="Dubchak I."/>
            <person name="Gentemann C."/>
            <person name="Eikrem W."/>
            <person name="Gready J.E."/>
            <person name="John U."/>
            <person name="Lanier W."/>
            <person name="Lindquist E.A."/>
            <person name="Lucas S."/>
            <person name="Mayer K.F."/>
            <person name="Moreau H."/>
            <person name="Not F."/>
            <person name="Otillar R."/>
            <person name="Panaud O."/>
            <person name="Pangilinan J."/>
            <person name="Paulsen I."/>
            <person name="Piegu B."/>
            <person name="Poliakov A."/>
            <person name="Robbens S."/>
            <person name="Schmutz J."/>
            <person name="Toulza E."/>
            <person name="Wyss T."/>
            <person name="Zelensky A."/>
            <person name="Zhou K."/>
            <person name="Armbrust E.V."/>
            <person name="Bhattacharya D."/>
            <person name="Goodenough U.W."/>
            <person name="Van de Peer Y."/>
            <person name="Grigoriev I.V."/>
        </authorList>
    </citation>
    <scope>NUCLEOTIDE SEQUENCE [LARGE SCALE GENOMIC DNA]</scope>
    <source>
        <strain evidence="5">RCC299 / NOUM17</strain>
    </source>
</reference>
<dbReference type="RefSeq" id="XP_002504901.1">
    <property type="nucleotide sequence ID" value="XM_002504855.1"/>
</dbReference>
<feature type="domain" description="Nucleotide-diphospho-sugar transferase" evidence="3">
    <location>
        <begin position="147"/>
        <end position="295"/>
    </location>
</feature>
<dbReference type="Pfam" id="PF03407">
    <property type="entry name" value="Nucleotid_trans"/>
    <property type="match status" value="1"/>
</dbReference>
<dbReference type="OrthoDB" id="10586073at2759"/>
<dbReference type="PROSITE" id="PS51257">
    <property type="entry name" value="PROKAR_LIPOPROTEIN"/>
    <property type="match status" value="1"/>
</dbReference>
<dbReference type="GeneID" id="8247628"/>
<feature type="chain" id="PRO_5002906870" description="Nucleotide-diphospho-sugar transferase domain-containing protein" evidence="2">
    <location>
        <begin position="29"/>
        <end position="672"/>
    </location>
</feature>
<dbReference type="Proteomes" id="UP000002009">
    <property type="component" value="Chromosome 11"/>
</dbReference>
<dbReference type="KEGG" id="mis:MICPUN_62475"/>
<sequence>MRRPGARGWASVLLLALVWSSACVGADARDPWYRRGRRERPGIPLWKPPGSADVEPIVVEVTESAPEDAAPAPRIDTIEAIENVDLEAPGALEKALAARARASDKELMVLAVGDTRDHRRMHKDPALSQVSVDFAINLVENLAALGLRNYLMLTSSAQLCDELRRDADVDGCAHSSHLTDREKELQRWGLKPGDMFLLWAQQWRVVQRALEAGYSVMRVDSDVVFLEDPYLALRGPLLSPFAMVSQTDVFDLGTRPRCDADTGVTNEPGHPDVKRCDSSSLKSQPQLNIGLVYFRRSAMADDGPTLGVIKDMLKAFTAKLLGDVQVNDDGNPIAEALLDQPLFREAVSQRVRRGSGWKVASGSSGEVYASIGSDGDASDGAAVGDECPHARTTCDAIAAERRRTDIAFASLGEGEGSELAAGAPDWLFGRGCVKTVADAPRALAHLRSIRSTNAPASIDGSSENGTCETRAGVVNRAPGVGGVGGGVVAVHMVYSKARKRADAMEAMGWWRASVRRPGGGRGGGEVGGAEEEAGMAKKDGEAGEQSPSGVASASAGGSSSPGDGSVDGCVGRDGAGVLFSHTYFRQNPPGARAFVCAGGTPTGTCPCCEPVPDEDGEDRSWVRNVAKGVGLVALSPEDREDALTGQRLEDHIATAPGCGMHQNGGWNEFWDR</sequence>
<evidence type="ECO:0000313" key="4">
    <source>
        <dbReference type="EMBL" id="ACO66159.1"/>
    </source>
</evidence>
<dbReference type="EMBL" id="CP001330">
    <property type="protein sequence ID" value="ACO66159.1"/>
    <property type="molecule type" value="Genomic_DNA"/>
</dbReference>
<evidence type="ECO:0000259" key="3">
    <source>
        <dbReference type="Pfam" id="PF03407"/>
    </source>
</evidence>
<protein>
    <recommendedName>
        <fullName evidence="3">Nucleotide-diphospho-sugar transferase domain-containing protein</fullName>
    </recommendedName>
</protein>
<evidence type="ECO:0000256" key="1">
    <source>
        <dbReference type="SAM" id="MobiDB-lite"/>
    </source>
</evidence>
<evidence type="ECO:0000256" key="2">
    <source>
        <dbReference type="SAM" id="SignalP"/>
    </source>
</evidence>
<evidence type="ECO:0000313" key="5">
    <source>
        <dbReference type="Proteomes" id="UP000002009"/>
    </source>
</evidence>